<evidence type="ECO:0000313" key="2">
    <source>
        <dbReference type="EMBL" id="TKV99403.1"/>
    </source>
</evidence>
<protein>
    <submittedName>
        <fullName evidence="2">Uncharacterized protein</fullName>
    </submittedName>
</protein>
<evidence type="ECO:0000313" key="3">
    <source>
        <dbReference type="Proteomes" id="UP000298652"/>
    </source>
</evidence>
<organism evidence="2 3">
    <name type="scientific">Setaria viridis</name>
    <name type="common">Green bristlegrass</name>
    <name type="synonym">Setaria italica subsp. viridis</name>
    <dbReference type="NCBI Taxonomy" id="4556"/>
    <lineage>
        <taxon>Eukaryota</taxon>
        <taxon>Viridiplantae</taxon>
        <taxon>Streptophyta</taxon>
        <taxon>Embryophyta</taxon>
        <taxon>Tracheophyta</taxon>
        <taxon>Spermatophyta</taxon>
        <taxon>Magnoliopsida</taxon>
        <taxon>Liliopsida</taxon>
        <taxon>Poales</taxon>
        <taxon>Poaceae</taxon>
        <taxon>PACMAD clade</taxon>
        <taxon>Panicoideae</taxon>
        <taxon>Panicodae</taxon>
        <taxon>Paniceae</taxon>
        <taxon>Cenchrinae</taxon>
        <taxon>Setaria</taxon>
    </lineage>
</organism>
<feature type="signal peptide" evidence="1">
    <location>
        <begin position="1"/>
        <end position="27"/>
    </location>
</feature>
<sequence length="112" mass="12519">MKQTADKVTALLMSLATAAAGYGSCWGRRHQRYAAAAKLDVDLHAPQRLRLGKEASEARRRLQARRARAELRGWRMASRCRPSRHAYVATLWSGRMGRSPEPRRSASGLTTT</sequence>
<keyword evidence="1" id="KW-0732">Signal</keyword>
<reference evidence="2" key="1">
    <citation type="submission" date="2019-03" db="EMBL/GenBank/DDBJ databases">
        <title>WGS assembly of Setaria viridis.</title>
        <authorList>
            <person name="Huang P."/>
            <person name="Jenkins J."/>
            <person name="Grimwood J."/>
            <person name="Barry K."/>
            <person name="Healey A."/>
            <person name="Mamidi S."/>
            <person name="Sreedasyam A."/>
            <person name="Shu S."/>
            <person name="Feldman M."/>
            <person name="Wu J."/>
            <person name="Yu Y."/>
            <person name="Chen C."/>
            <person name="Johnson J."/>
            <person name="Rokhsar D."/>
            <person name="Baxter I."/>
            <person name="Schmutz J."/>
            <person name="Brutnell T."/>
            <person name="Kellogg E."/>
        </authorList>
    </citation>
    <scope>NUCLEOTIDE SEQUENCE [LARGE SCALE GENOMIC DNA]</scope>
</reference>
<accession>A0A4U6TEI0</accession>
<name>A0A4U6TEI0_SETVI</name>
<gene>
    <name evidence="2" type="ORF">SEVIR_8G041301v2</name>
</gene>
<dbReference type="Proteomes" id="UP000298652">
    <property type="component" value="Chromosome 8"/>
</dbReference>
<proteinExistence type="predicted"/>
<dbReference type="EMBL" id="CM016559">
    <property type="protein sequence ID" value="TKV99403.1"/>
    <property type="molecule type" value="Genomic_DNA"/>
</dbReference>
<keyword evidence="3" id="KW-1185">Reference proteome</keyword>
<dbReference type="Gramene" id="TKV99403">
    <property type="protein sequence ID" value="TKV99403"/>
    <property type="gene ID" value="SEVIR_8G041301v2"/>
</dbReference>
<dbReference type="AlphaFoldDB" id="A0A4U6TEI0"/>
<feature type="chain" id="PRO_5020211806" evidence="1">
    <location>
        <begin position="28"/>
        <end position="112"/>
    </location>
</feature>
<evidence type="ECO:0000256" key="1">
    <source>
        <dbReference type="SAM" id="SignalP"/>
    </source>
</evidence>